<dbReference type="EMBL" id="NAAD01000006">
    <property type="protein sequence ID" value="ORJ61291.1"/>
    <property type="molecule type" value="Genomic_DNA"/>
</dbReference>
<dbReference type="InterPro" id="IPR001789">
    <property type="entry name" value="Sig_transdc_resp-reg_receiver"/>
</dbReference>
<reference evidence="4 5" key="1">
    <citation type="submission" date="2017-03" db="EMBL/GenBank/DDBJ databases">
        <title>Genome sequence of Geothermobacter sp. EPR-M, Deep-Sea Iron Reducer.</title>
        <authorList>
            <person name="Tully B."/>
            <person name="Savalia P."/>
            <person name="Abuyen K."/>
            <person name="Baughan C."/>
            <person name="Romero E."/>
            <person name="Ronkowski C."/>
            <person name="Torres B."/>
            <person name="Tremblay J."/>
            <person name="Trujillo A."/>
            <person name="Tyler M."/>
            <person name="Perez-Rodriguez I."/>
            <person name="Amend J."/>
        </authorList>
    </citation>
    <scope>NUCLEOTIDE SEQUENCE [LARGE SCALE GENOMIC DNA]</scope>
    <source>
        <strain evidence="4 5">EPR-M</strain>
    </source>
</reference>
<evidence type="ECO:0000256" key="1">
    <source>
        <dbReference type="PROSITE-ProRule" id="PRU00169"/>
    </source>
</evidence>
<evidence type="ECO:0000256" key="2">
    <source>
        <dbReference type="SAM" id="MobiDB-lite"/>
    </source>
</evidence>
<dbReference type="Proteomes" id="UP000193136">
    <property type="component" value="Unassembled WGS sequence"/>
</dbReference>
<dbReference type="STRING" id="1969733.B5V00_06550"/>
<dbReference type="Gene3D" id="3.40.50.2300">
    <property type="match status" value="1"/>
</dbReference>
<feature type="region of interest" description="Disordered" evidence="2">
    <location>
        <begin position="176"/>
        <end position="203"/>
    </location>
</feature>
<dbReference type="GO" id="GO:0000160">
    <property type="term" value="P:phosphorelay signal transduction system"/>
    <property type="evidence" value="ECO:0007669"/>
    <property type="project" value="InterPro"/>
</dbReference>
<feature type="compositionally biased region" description="Polar residues" evidence="2">
    <location>
        <begin position="176"/>
        <end position="193"/>
    </location>
</feature>
<evidence type="ECO:0000259" key="3">
    <source>
        <dbReference type="PROSITE" id="PS50110"/>
    </source>
</evidence>
<sequence>MVTLTQNRMFNHVVLVADDNPPARDLLSLILAEQNCKAITANNGFEAWQILQETQVDLLVVELDQVPGECRGGEDRLSPSFQLGWRQAMTSITDSGVPCYLSIGRPPSIREMVAQIRLLLQDTPATTQKRPAIIKIAGLSTILSKDQAPFFNSSRICLATALTVSKTPSPVVAQASKSGTASGLSNSRNSSTDVRFGRSRLLY</sequence>
<organism evidence="4 5">
    <name type="scientific">Geothermobacter hydrogeniphilus</name>
    <dbReference type="NCBI Taxonomy" id="1969733"/>
    <lineage>
        <taxon>Bacteria</taxon>
        <taxon>Pseudomonadati</taxon>
        <taxon>Thermodesulfobacteriota</taxon>
        <taxon>Desulfuromonadia</taxon>
        <taxon>Desulfuromonadales</taxon>
        <taxon>Geothermobacteraceae</taxon>
        <taxon>Geothermobacter</taxon>
    </lineage>
</organism>
<proteinExistence type="predicted"/>
<evidence type="ECO:0000313" key="5">
    <source>
        <dbReference type="Proteomes" id="UP000193136"/>
    </source>
</evidence>
<name>A0A1X0Y7V9_9BACT</name>
<dbReference type="InterPro" id="IPR011006">
    <property type="entry name" value="CheY-like_superfamily"/>
</dbReference>
<dbReference type="AlphaFoldDB" id="A0A1X0Y7V9"/>
<dbReference type="SUPFAM" id="SSF52172">
    <property type="entry name" value="CheY-like"/>
    <property type="match status" value="1"/>
</dbReference>
<protein>
    <recommendedName>
        <fullName evidence="3">Response regulatory domain-containing protein</fullName>
    </recommendedName>
</protein>
<feature type="domain" description="Response regulatory" evidence="3">
    <location>
        <begin position="13"/>
        <end position="160"/>
    </location>
</feature>
<keyword evidence="5" id="KW-1185">Reference proteome</keyword>
<evidence type="ECO:0000313" key="4">
    <source>
        <dbReference type="EMBL" id="ORJ61291.1"/>
    </source>
</evidence>
<gene>
    <name evidence="4" type="ORF">B5V00_06550</name>
</gene>
<comment type="caution">
    <text evidence="4">The sequence shown here is derived from an EMBL/GenBank/DDBJ whole genome shotgun (WGS) entry which is preliminary data.</text>
</comment>
<dbReference type="PROSITE" id="PS50110">
    <property type="entry name" value="RESPONSE_REGULATORY"/>
    <property type="match status" value="1"/>
</dbReference>
<dbReference type="CDD" id="cd00156">
    <property type="entry name" value="REC"/>
    <property type="match status" value="1"/>
</dbReference>
<comment type="caution">
    <text evidence="1">Lacks conserved residue(s) required for the propagation of feature annotation.</text>
</comment>
<accession>A0A1X0Y7V9</accession>